<sequence length="219" mass="21597">MSKHWEEKCNDNNKPRVRCNCTNGQAVTVHGPAIQGPPGPPGPPGAGAIIPYASGLTPVVLSTVDVAGVIVSTGAIVGFGSSAPTTDINTGALTLGVGVGNIPDFAFVVPRTGTVTSISAFFSATVGVTLAAAGTVRAELWRASALSNTFTPTGVFVDLAPAFGPVVTVGNTAANTASASLPVAAGDKLLLVFSLRTSGPTPINIGALTGFASAGVGIS</sequence>
<accession>A0ABC9VHY2</accession>
<dbReference type="NCBIfam" id="TIGR03721">
    <property type="entry name" value="exospore_TM"/>
    <property type="match status" value="1"/>
</dbReference>
<dbReference type="EMBL" id="AOTZ01000002">
    <property type="protein sequence ID" value="EZP78436.1"/>
    <property type="molecule type" value="Genomic_DNA"/>
</dbReference>
<dbReference type="Proteomes" id="UP000023566">
    <property type="component" value="Chromosome"/>
</dbReference>
<dbReference type="InterPro" id="IPR021210">
    <property type="entry name" value="Exosporium_BclB"/>
</dbReference>
<gene>
    <name evidence="1" type="ORF">H839_01171</name>
</gene>
<comment type="caution">
    <text evidence="1">The sequence shown here is derived from an EMBL/GenBank/DDBJ whole genome shotgun (WGS) entry which is preliminary data.</text>
</comment>
<evidence type="ECO:0000313" key="2">
    <source>
        <dbReference type="Proteomes" id="UP000023566"/>
    </source>
</evidence>
<keyword evidence="2" id="KW-1185">Reference proteome</keyword>
<proteinExistence type="predicted"/>
<dbReference type="RefSeq" id="WP_260676102.1">
    <property type="nucleotide sequence ID" value="NZ_CM002692.1"/>
</dbReference>
<evidence type="ECO:0000313" key="1">
    <source>
        <dbReference type="EMBL" id="EZP78436.1"/>
    </source>
</evidence>
<name>A0ABC9VHY2_9BACL</name>
<protein>
    <submittedName>
        <fullName evidence="1">Exosporium BclB-like protein</fullName>
    </submittedName>
</protein>
<reference evidence="1 2" key="1">
    <citation type="journal article" date="2014" name="Appl. Microbiol. Biotechnol.">
        <title>Transformable facultative thermophile Geobacillus stearothermophilus NUB3621 as a host strain for metabolic engineering.</title>
        <authorList>
            <person name="Blanchard K."/>
            <person name="Robic S."/>
            <person name="Matsumura I."/>
        </authorList>
    </citation>
    <scope>NUCLEOTIDE SEQUENCE [LARGE SCALE GENOMIC DNA]</scope>
    <source>
        <strain evidence="1 2">NUB3621</strain>
    </source>
</reference>
<organism evidence="1 2">
    <name type="scientific">Parageobacillus genomosp. 1</name>
    <dbReference type="NCBI Taxonomy" id="1295642"/>
    <lineage>
        <taxon>Bacteria</taxon>
        <taxon>Bacillati</taxon>
        <taxon>Bacillota</taxon>
        <taxon>Bacilli</taxon>
        <taxon>Bacillales</taxon>
        <taxon>Anoxybacillaceae</taxon>
        <taxon>Parageobacillus</taxon>
    </lineage>
</organism>
<dbReference type="AlphaFoldDB" id="A0ABC9VHY2"/>